<dbReference type="STRING" id="1388766.A0A017SRV8"/>
<sequence length="272" mass="29755">MRQETKSHLTGDFIASAVSATIVTPAVTIIDRALVEKASCNWPIIRGLRSHTLDALKRPGRFVFSRPFGLIWTLYAATYAVANGADTITKETIPTSPVRDPIVFGSTFAINVPLGVWKDMRFAQLFSNCSKEATVALRNVPSRAFSSVGTAVFLLRDGITISGSFTLPSYCAGAIPDGLATGPHSRTVITQIVVPVLSQLMATPVHLLGLDLYNRPKVAATSERFTLMARYLPSATVVRCIRIIPAFGFGCLTNMELREYFHSKIRLEHINQ</sequence>
<dbReference type="PANTHER" id="PTHR37845">
    <property type="entry name" value="SEQUENCE ORPHAN"/>
    <property type="match status" value="1"/>
</dbReference>
<dbReference type="Proteomes" id="UP000019804">
    <property type="component" value="Unassembled WGS sequence"/>
</dbReference>
<dbReference type="InterPro" id="IPR038781">
    <property type="entry name" value="C365.16-ike"/>
</dbReference>
<dbReference type="AlphaFoldDB" id="A0A017SRV8"/>
<evidence type="ECO:0000313" key="2">
    <source>
        <dbReference type="Proteomes" id="UP000019804"/>
    </source>
</evidence>
<name>A0A017SRV8_ASPRC</name>
<dbReference type="RefSeq" id="XP_040643017.1">
    <property type="nucleotide sequence ID" value="XM_040783673.1"/>
</dbReference>
<proteinExistence type="predicted"/>
<keyword evidence="2" id="KW-1185">Reference proteome</keyword>
<dbReference type="PANTHER" id="PTHR37845:SF1">
    <property type="entry name" value="SEQUENCE ORPHAN"/>
    <property type="match status" value="1"/>
</dbReference>
<dbReference type="GeneID" id="63698797"/>
<reference evidence="2" key="1">
    <citation type="journal article" date="2014" name="Nat. Commun.">
        <title>Genomic adaptations of the halophilic Dead Sea filamentous fungus Eurotium rubrum.</title>
        <authorList>
            <person name="Kis-Papo T."/>
            <person name="Weig A.R."/>
            <person name="Riley R."/>
            <person name="Persoh D."/>
            <person name="Salamov A."/>
            <person name="Sun H."/>
            <person name="Lipzen A."/>
            <person name="Wasser S.P."/>
            <person name="Rambold G."/>
            <person name="Grigoriev I.V."/>
            <person name="Nevo E."/>
        </authorList>
    </citation>
    <scope>NUCLEOTIDE SEQUENCE [LARGE SCALE GENOMIC DNA]</scope>
    <source>
        <strain evidence="2">CBS 135680</strain>
    </source>
</reference>
<dbReference type="OrthoDB" id="275936at2759"/>
<gene>
    <name evidence="1" type="ORF">EURHEDRAFT_447488</name>
</gene>
<dbReference type="GO" id="GO:0005739">
    <property type="term" value="C:mitochondrion"/>
    <property type="evidence" value="ECO:0007669"/>
    <property type="project" value="TreeGrafter"/>
</dbReference>
<protein>
    <submittedName>
        <fullName evidence="1">Uncharacterized protein</fullName>
    </submittedName>
</protein>
<evidence type="ECO:0000313" key="1">
    <source>
        <dbReference type="EMBL" id="EYE99329.1"/>
    </source>
</evidence>
<dbReference type="HOGENOM" id="CLU_054095_2_0_1"/>
<accession>A0A017SRV8</accession>
<dbReference type="EMBL" id="KK088412">
    <property type="protein sequence ID" value="EYE99329.1"/>
    <property type="molecule type" value="Genomic_DNA"/>
</dbReference>
<organism evidence="1 2">
    <name type="scientific">Aspergillus ruber (strain CBS 135680)</name>
    <dbReference type="NCBI Taxonomy" id="1388766"/>
    <lineage>
        <taxon>Eukaryota</taxon>
        <taxon>Fungi</taxon>
        <taxon>Dikarya</taxon>
        <taxon>Ascomycota</taxon>
        <taxon>Pezizomycotina</taxon>
        <taxon>Eurotiomycetes</taxon>
        <taxon>Eurotiomycetidae</taxon>
        <taxon>Eurotiales</taxon>
        <taxon>Aspergillaceae</taxon>
        <taxon>Aspergillus</taxon>
        <taxon>Aspergillus subgen. Aspergillus</taxon>
    </lineage>
</organism>